<dbReference type="HOGENOM" id="CLU_002833_0_0_1"/>
<sequence>MDLLNDSPRGIEQMLLDTGFSDLDKDVPPRRRRSKNCCSSCCMWTVLAIAIVTMAYGLTETTLYFLTREHDEPPTTTASSPTTTTLKNSGTCEKRIIGYFRLGESSELTEKQISLLTHIIFYKFNIQENGTLTIGKPEEKEELAGLVKTAKWLNVKTMFSIDEEKSGSNLFSSVTADTKKRRTLVDSISFVIKEYHMDGVDIFWKWPSNEQEYSKLILLCTELRERFGQLAQATNRKTPFLISLILSPWPKHDTYRRIQDKITTLVDFLNVETNNYYGSWFSEAGHFIGPPAALYSGHEYHGGENVDYAMWYHSCRTGNPNKLNIGLSFRVNYWENVILPQNKSDTLWLKAEKINGTVRGGWLSWRNFEKKGWNLPSASWNQESRTPYFWEPDERRYIAFENERSIQEKTNYAIDKNIGGFTIWALNDDDDDYSLSKAVGSANLCSGKGDNSIVNYNCTGV</sequence>
<keyword evidence="4" id="KW-1185">Reference proteome</keyword>
<dbReference type="OMA" id="YCESAIS"/>
<dbReference type="eggNOG" id="KOG2806">
    <property type="taxonomic scope" value="Eukaryota"/>
</dbReference>
<evidence type="ECO:0000256" key="1">
    <source>
        <dbReference type="SAM" id="Phobius"/>
    </source>
</evidence>
<dbReference type="PROSITE" id="PS51910">
    <property type="entry name" value="GH18_2"/>
    <property type="match status" value="1"/>
</dbReference>
<dbReference type="EMBL" id="GL379912">
    <property type="protein sequence ID" value="EGT34401.1"/>
    <property type="molecule type" value="Genomic_DNA"/>
</dbReference>
<protein>
    <recommendedName>
        <fullName evidence="2">GH18 domain-containing protein</fullName>
    </recommendedName>
</protein>
<feature type="transmembrane region" description="Helical" evidence="1">
    <location>
        <begin position="37"/>
        <end position="58"/>
    </location>
</feature>
<proteinExistence type="predicted"/>
<dbReference type="OrthoDB" id="5784469at2759"/>
<reference evidence="4" key="1">
    <citation type="submission" date="2011-07" db="EMBL/GenBank/DDBJ databases">
        <authorList>
            <consortium name="Caenorhabditis brenneri Sequencing and Analysis Consortium"/>
            <person name="Wilson R.K."/>
        </authorList>
    </citation>
    <scope>NUCLEOTIDE SEQUENCE [LARGE SCALE GENOMIC DNA]</scope>
    <source>
        <strain evidence="4">PB2801</strain>
    </source>
</reference>
<evidence type="ECO:0000313" key="3">
    <source>
        <dbReference type="EMBL" id="EGT34401.1"/>
    </source>
</evidence>
<dbReference type="SUPFAM" id="SSF51445">
    <property type="entry name" value="(Trans)glycosidases"/>
    <property type="match status" value="1"/>
</dbReference>
<evidence type="ECO:0000259" key="2">
    <source>
        <dbReference type="PROSITE" id="PS51910"/>
    </source>
</evidence>
<keyword evidence="1" id="KW-0472">Membrane</keyword>
<dbReference type="AlphaFoldDB" id="G0NN33"/>
<name>G0NN33_CAEBE</name>
<dbReference type="STRING" id="135651.G0NN33"/>
<dbReference type="SMART" id="SM00636">
    <property type="entry name" value="Glyco_18"/>
    <property type="match status" value="1"/>
</dbReference>
<dbReference type="PANTHER" id="PTHR46073:SF12">
    <property type="entry name" value="GH18 DOMAIN-CONTAINING PROTEIN"/>
    <property type="match status" value="1"/>
</dbReference>
<gene>
    <name evidence="3" type="ORF">CAEBREN_04434</name>
</gene>
<keyword evidence="1" id="KW-1133">Transmembrane helix</keyword>
<dbReference type="Gene3D" id="3.10.50.10">
    <property type="match status" value="1"/>
</dbReference>
<dbReference type="GO" id="GO:0005975">
    <property type="term" value="P:carbohydrate metabolic process"/>
    <property type="evidence" value="ECO:0007669"/>
    <property type="project" value="InterPro"/>
</dbReference>
<dbReference type="PANTHER" id="PTHR46073">
    <property type="entry name" value="CHITINASE"/>
    <property type="match status" value="1"/>
</dbReference>
<dbReference type="InterPro" id="IPR001223">
    <property type="entry name" value="Glyco_hydro18_cat"/>
</dbReference>
<dbReference type="InterPro" id="IPR029070">
    <property type="entry name" value="Chitinase_insertion_sf"/>
</dbReference>
<dbReference type="Gene3D" id="3.20.20.80">
    <property type="entry name" value="Glycosidases"/>
    <property type="match status" value="1"/>
</dbReference>
<dbReference type="InterPro" id="IPR017853">
    <property type="entry name" value="GH"/>
</dbReference>
<accession>G0NN33</accession>
<evidence type="ECO:0000313" key="4">
    <source>
        <dbReference type="Proteomes" id="UP000008068"/>
    </source>
</evidence>
<feature type="domain" description="GH18" evidence="2">
    <location>
        <begin position="94"/>
        <end position="446"/>
    </location>
</feature>
<organism evidence="4">
    <name type="scientific">Caenorhabditis brenneri</name>
    <name type="common">Nematode worm</name>
    <dbReference type="NCBI Taxonomy" id="135651"/>
    <lineage>
        <taxon>Eukaryota</taxon>
        <taxon>Metazoa</taxon>
        <taxon>Ecdysozoa</taxon>
        <taxon>Nematoda</taxon>
        <taxon>Chromadorea</taxon>
        <taxon>Rhabditida</taxon>
        <taxon>Rhabditina</taxon>
        <taxon>Rhabditomorpha</taxon>
        <taxon>Rhabditoidea</taxon>
        <taxon>Rhabditidae</taxon>
        <taxon>Peloderinae</taxon>
        <taxon>Caenorhabditis</taxon>
    </lineage>
</organism>
<dbReference type="Proteomes" id="UP000008068">
    <property type="component" value="Unassembled WGS sequence"/>
</dbReference>
<dbReference type="GO" id="GO:0008061">
    <property type="term" value="F:chitin binding"/>
    <property type="evidence" value="ECO:0007669"/>
    <property type="project" value="InterPro"/>
</dbReference>
<dbReference type="Pfam" id="PF00704">
    <property type="entry name" value="Glyco_hydro_18"/>
    <property type="match status" value="1"/>
</dbReference>
<keyword evidence="1" id="KW-0812">Transmembrane</keyword>
<dbReference type="InterPro" id="IPR011583">
    <property type="entry name" value="Chitinase_II/V-like_cat"/>
</dbReference>
<dbReference type="InParanoid" id="G0NN33"/>